<dbReference type="CDD" id="cd07361">
    <property type="entry name" value="MEMO_like"/>
    <property type="match status" value="1"/>
</dbReference>
<dbReference type="AlphaFoldDB" id="A0A540VH67"/>
<accession>A0A540VH67</accession>
<dbReference type="RefSeq" id="WP_141609959.1">
    <property type="nucleotide sequence ID" value="NZ_VIGC02000010.1"/>
</dbReference>
<dbReference type="NCBIfam" id="TIGR04336">
    <property type="entry name" value="AmmeMemoSam_B"/>
    <property type="match status" value="1"/>
</dbReference>
<dbReference type="PANTHER" id="PTHR11060">
    <property type="entry name" value="PROTEIN MEMO1"/>
    <property type="match status" value="1"/>
</dbReference>
<evidence type="ECO:0000313" key="2">
    <source>
        <dbReference type="EMBL" id="TQE96042.1"/>
    </source>
</evidence>
<dbReference type="Pfam" id="PF01875">
    <property type="entry name" value="Memo"/>
    <property type="match status" value="1"/>
</dbReference>
<evidence type="ECO:0000256" key="1">
    <source>
        <dbReference type="ARBA" id="ARBA00006315"/>
    </source>
</evidence>
<dbReference type="Gene3D" id="3.40.830.10">
    <property type="entry name" value="LigB-like"/>
    <property type="match status" value="1"/>
</dbReference>
<gene>
    <name evidence="2" type="primary">amrB</name>
    <name evidence="2" type="ORF">FKZ61_09910</name>
</gene>
<dbReference type="OrthoDB" id="9771412at2"/>
<organism evidence="2 3">
    <name type="scientific">Litorilinea aerophila</name>
    <dbReference type="NCBI Taxonomy" id="1204385"/>
    <lineage>
        <taxon>Bacteria</taxon>
        <taxon>Bacillati</taxon>
        <taxon>Chloroflexota</taxon>
        <taxon>Caldilineae</taxon>
        <taxon>Caldilineales</taxon>
        <taxon>Caldilineaceae</taxon>
        <taxon>Litorilinea</taxon>
    </lineage>
</organism>
<comment type="caution">
    <text evidence="2">The sequence shown here is derived from an EMBL/GenBank/DDBJ whole genome shotgun (WGS) entry which is preliminary data.</text>
</comment>
<dbReference type="EMBL" id="VIGC01000010">
    <property type="protein sequence ID" value="TQE96042.1"/>
    <property type="molecule type" value="Genomic_DNA"/>
</dbReference>
<comment type="similarity">
    <text evidence="1">Belongs to the MEMO1 family.</text>
</comment>
<reference evidence="2 3" key="1">
    <citation type="submission" date="2019-06" db="EMBL/GenBank/DDBJ databases">
        <title>Genome sequence of Litorilinea aerophila BAA-2444.</title>
        <authorList>
            <person name="Maclea K.S."/>
            <person name="Maurais E.G."/>
            <person name="Iannazzi L.C."/>
        </authorList>
    </citation>
    <scope>NUCLEOTIDE SEQUENCE [LARGE SCALE GENOMIC DNA]</scope>
    <source>
        <strain evidence="2 3">ATCC BAA-2444</strain>
    </source>
</reference>
<dbReference type="InterPro" id="IPR002737">
    <property type="entry name" value="MEMO1_fam"/>
</dbReference>
<dbReference type="PANTHER" id="PTHR11060:SF0">
    <property type="entry name" value="PROTEIN MEMO1"/>
    <property type="match status" value="1"/>
</dbReference>
<dbReference type="Proteomes" id="UP000317371">
    <property type="component" value="Unassembled WGS sequence"/>
</dbReference>
<proteinExistence type="inferred from homology"/>
<sequence length="410" mass="44634">MHTTAASLPKLRPVDVRLHRVSGEIFLLLRDPLQLSDKTVLLPQLMGAVLAYCDGTRTVEQIATAFSLRSGIFLSPDLVNSMLSKLDEACLLDNERAAEARRQALAAYYQGPCRPSLLAGSGYPDEPEALHEFLEGYLAQVPPERREPPATGEVVGLLSPHIDYPRGGAVYAQVWQPAARAVQEADLAILIGTDHYGDDPFTLTRQNYATPYGILPTDQEAVNALAQAIGEEAAFAGELRHRGEHSLELVAVWLHHMRRRQPCPVIPMLVGSLYRFFTDGATPEDDPLLNRVLDTLRQVTAGRRVVVVASGDMAHVGPAFGGRPLNLAIRARVRAADEELIQHVAQGDPAGFFAAIKRVRNSYNVCGVTPIYLTLRLLGRVTGALCGYASCPADANDQSAVTICGMLFQR</sequence>
<name>A0A540VH67_9CHLR</name>
<dbReference type="SUPFAM" id="SSF53213">
    <property type="entry name" value="LigB-like"/>
    <property type="match status" value="1"/>
</dbReference>
<evidence type="ECO:0000313" key="3">
    <source>
        <dbReference type="Proteomes" id="UP000317371"/>
    </source>
</evidence>
<protein>
    <submittedName>
        <fullName evidence="2">AmmeMemoRadiSam system protein B</fullName>
    </submittedName>
</protein>
<keyword evidence="3" id="KW-1185">Reference proteome</keyword>
<dbReference type="InParanoid" id="A0A540VH67"/>